<gene>
    <name evidence="1" type="ORF">BE04_29445</name>
</gene>
<dbReference type="PANTHER" id="PTHR36510:SF3">
    <property type="entry name" value="CONSERVED PROTEIN"/>
    <property type="match status" value="1"/>
</dbReference>
<evidence type="ECO:0000313" key="1">
    <source>
        <dbReference type="EMBL" id="KYF62863.1"/>
    </source>
</evidence>
<dbReference type="InterPro" id="IPR014746">
    <property type="entry name" value="Gln_synth/guanido_kin_cat_dom"/>
</dbReference>
<dbReference type="InterPro" id="IPR006336">
    <property type="entry name" value="GCS2"/>
</dbReference>
<dbReference type="Gene3D" id="3.30.590.20">
    <property type="match status" value="1"/>
</dbReference>
<evidence type="ECO:0008006" key="3">
    <source>
        <dbReference type="Google" id="ProtNLM"/>
    </source>
</evidence>
<dbReference type="AlphaFoldDB" id="A0A150Q4W7"/>
<dbReference type="EMBL" id="JELX01000670">
    <property type="protein sequence ID" value="KYF62863.1"/>
    <property type="molecule type" value="Genomic_DNA"/>
</dbReference>
<comment type="caution">
    <text evidence="1">The sequence shown here is derived from an EMBL/GenBank/DDBJ whole genome shotgun (WGS) entry which is preliminary data.</text>
</comment>
<sequence length="501" mass="54283">MGIEIQQDHFKTVDYGLFKARLQQNLTALEMVLSRPGFGLGDTTIGAELEMFLVDREARPVPLGPEIARAAASPMITPEMGAFDIELSTQAVPLAGRPLSALREQMRATVEAIRERAAARGARVVPVSILPTFQRQDFSPATITNLPRYRALAAGLCRLRKAPFHIRIDGAEPLDLMSDDPAMEAANTAFQVHLRASPDAFARLFNAAMMMTAPVLAAAGNSPTFLGHRLWHETRVAVFKQAGDDRPPETDADWKKPARIGFGTGWVRDGAAELFMESVALHEPILPVCSDEDVIACARAGGVPQLHELRLHHGTVWKWNRPVYDPAGGGHLRIELRAMPSGPTLDDMLANGCFLLGGILALAPTVGELLPSFPFGLAARNFYQAAQHGLDAELVWPEGPGAAPKGVRARDLLLSLLPRVEEGLVTAGVDGAEARRYLQIFEARVAKGVTGAVWQLRALSALEPRAPSREEALRRMLERYMAEVDSGNPVHAWAIPGAGST</sequence>
<name>A0A150Q4W7_SORCE</name>
<accession>A0A150Q4W7</accession>
<organism evidence="1 2">
    <name type="scientific">Sorangium cellulosum</name>
    <name type="common">Polyangium cellulosum</name>
    <dbReference type="NCBI Taxonomy" id="56"/>
    <lineage>
        <taxon>Bacteria</taxon>
        <taxon>Pseudomonadati</taxon>
        <taxon>Myxococcota</taxon>
        <taxon>Polyangia</taxon>
        <taxon>Polyangiales</taxon>
        <taxon>Polyangiaceae</taxon>
        <taxon>Sorangium</taxon>
    </lineage>
</organism>
<dbReference type="GO" id="GO:0016879">
    <property type="term" value="F:ligase activity, forming carbon-nitrogen bonds"/>
    <property type="evidence" value="ECO:0007669"/>
    <property type="project" value="TreeGrafter"/>
</dbReference>
<protein>
    <recommendedName>
        <fullName evidence="3">Glutamate--cysteine ligase</fullName>
    </recommendedName>
</protein>
<dbReference type="Pfam" id="PF04107">
    <property type="entry name" value="GCS2"/>
    <property type="match status" value="1"/>
</dbReference>
<proteinExistence type="predicted"/>
<dbReference type="InterPro" id="IPR050141">
    <property type="entry name" value="GCL_type2/YbdK_subfam"/>
</dbReference>
<dbReference type="PANTHER" id="PTHR36510">
    <property type="entry name" value="GLUTAMATE--CYSTEINE LIGASE 2-RELATED"/>
    <property type="match status" value="1"/>
</dbReference>
<reference evidence="1 2" key="1">
    <citation type="submission" date="2014-02" db="EMBL/GenBank/DDBJ databases">
        <title>The small core and large imbalanced accessory genome model reveals a collaborative survival strategy of Sorangium cellulosum strains in nature.</title>
        <authorList>
            <person name="Han K."/>
            <person name="Peng R."/>
            <person name="Blom J."/>
            <person name="Li Y.-Z."/>
        </authorList>
    </citation>
    <scope>NUCLEOTIDE SEQUENCE [LARGE SCALE GENOMIC DNA]</scope>
    <source>
        <strain evidence="1 2">So0157-18</strain>
    </source>
</reference>
<dbReference type="Proteomes" id="UP000075604">
    <property type="component" value="Unassembled WGS sequence"/>
</dbReference>
<dbReference type="SUPFAM" id="SSF55931">
    <property type="entry name" value="Glutamine synthetase/guanido kinase"/>
    <property type="match status" value="1"/>
</dbReference>
<evidence type="ECO:0000313" key="2">
    <source>
        <dbReference type="Proteomes" id="UP000075604"/>
    </source>
</evidence>